<feature type="domain" description="Aminotransferase class V" evidence="7">
    <location>
        <begin position="30"/>
        <end position="143"/>
    </location>
</feature>
<evidence type="ECO:0000256" key="6">
    <source>
        <dbReference type="ARBA" id="ARBA00029440"/>
    </source>
</evidence>
<reference evidence="8" key="2">
    <citation type="submission" date="2025-08" db="UniProtKB">
        <authorList>
            <consortium name="Ensembl"/>
        </authorList>
    </citation>
    <scope>IDENTIFICATION</scope>
    <source>
        <strain evidence="8">Brown Norway</strain>
    </source>
</reference>
<organism evidence="8 9">
    <name type="scientific">Rattus norvegicus</name>
    <name type="common">Rat</name>
    <dbReference type="NCBI Taxonomy" id="10116"/>
    <lineage>
        <taxon>Eukaryota</taxon>
        <taxon>Metazoa</taxon>
        <taxon>Chordata</taxon>
        <taxon>Craniata</taxon>
        <taxon>Vertebrata</taxon>
        <taxon>Euteleostomi</taxon>
        <taxon>Mammalia</taxon>
        <taxon>Eutheria</taxon>
        <taxon>Euarchontoglires</taxon>
        <taxon>Glires</taxon>
        <taxon>Rodentia</taxon>
        <taxon>Myomorpha</taxon>
        <taxon>Muroidea</taxon>
        <taxon>Muridae</taxon>
        <taxon>Murinae</taxon>
        <taxon>Rattus</taxon>
    </lineage>
</organism>
<comment type="pathway">
    <text evidence="6">Amino-acid biosynthesis.</text>
</comment>
<evidence type="ECO:0000259" key="7">
    <source>
        <dbReference type="Pfam" id="PF00266"/>
    </source>
</evidence>
<evidence type="ECO:0000313" key="8">
    <source>
        <dbReference type="Ensembl" id="ENSRNOP00000103213.1"/>
    </source>
</evidence>
<name>A0ABK0L2Q8_RAT</name>
<dbReference type="PANTHER" id="PTHR43247">
    <property type="entry name" value="PHOSPHOSERINE AMINOTRANSFERASE"/>
    <property type="match status" value="1"/>
</dbReference>
<evidence type="ECO:0000256" key="5">
    <source>
        <dbReference type="ARBA" id="ARBA00022898"/>
    </source>
</evidence>
<accession>A0ABK0L2Q8</accession>
<dbReference type="InterPro" id="IPR015422">
    <property type="entry name" value="PyrdxlP-dep_Trfase_small"/>
</dbReference>
<evidence type="ECO:0000256" key="2">
    <source>
        <dbReference type="ARBA" id="ARBA00022576"/>
    </source>
</evidence>
<gene>
    <name evidence="8" type="primary">Psat1</name>
</gene>
<evidence type="ECO:0007829" key="10">
    <source>
        <dbReference type="PeptideAtlas" id="A0ABK0L2Q8"/>
    </source>
</evidence>
<dbReference type="Proteomes" id="UP000002494">
    <property type="component" value="Chromosome 1"/>
</dbReference>
<evidence type="ECO:0000256" key="4">
    <source>
        <dbReference type="ARBA" id="ARBA00022679"/>
    </source>
</evidence>
<dbReference type="InterPro" id="IPR000192">
    <property type="entry name" value="Aminotrans_V_dom"/>
</dbReference>
<keyword evidence="9" id="KW-1185">Reference proteome</keyword>
<dbReference type="InterPro" id="IPR015424">
    <property type="entry name" value="PyrdxlP-dep_Trfase"/>
</dbReference>
<dbReference type="InterPro" id="IPR022278">
    <property type="entry name" value="Pser_aminoTfrase"/>
</dbReference>
<dbReference type="GeneTree" id="ENSGT00940000153241"/>
<keyword evidence="3" id="KW-0028">Amino-acid biosynthesis</keyword>
<reference evidence="8" key="3">
    <citation type="submission" date="2025-09" db="UniProtKB">
        <authorList>
            <consortium name="Ensembl"/>
        </authorList>
    </citation>
    <scope>IDENTIFICATION</scope>
    <source>
        <strain evidence="8">Brown Norway</strain>
    </source>
</reference>
<evidence type="ECO:0000313" key="9">
    <source>
        <dbReference type="Proteomes" id="UP000002494"/>
    </source>
</evidence>
<keyword evidence="2" id="KW-0032">Aminotransferase</keyword>
<dbReference type="Gene3D" id="3.90.1150.10">
    <property type="entry name" value="Aspartate Aminotransferase, domain 1"/>
    <property type="match status" value="1"/>
</dbReference>
<dbReference type="Ensembl" id="ENSRNOT00000139542.1">
    <property type="protein sequence ID" value="ENSRNOP00000103213.1"/>
    <property type="gene ID" value="ENSRNOG00000013971.9"/>
</dbReference>
<reference evidence="8" key="1">
    <citation type="submission" date="2024-01" db="EMBL/GenBank/DDBJ databases">
        <title>GRCr8: a new rat reference genome assembly contstructed from accurate long reads and long range scaffolding.</title>
        <authorList>
            <person name="Doris P.A."/>
            <person name="Kalbfleisch T."/>
            <person name="Li K."/>
            <person name="Howe K."/>
            <person name="Wood J."/>
        </authorList>
    </citation>
    <scope>NUCLEOTIDE SEQUENCE [LARGE SCALE GENOMIC DNA]</scope>
    <source>
        <strain evidence="8">Brown Norway</strain>
    </source>
</reference>
<proteinExistence type="evidence at protein level"/>
<evidence type="ECO:0000256" key="1">
    <source>
        <dbReference type="ARBA" id="ARBA00001933"/>
    </source>
</evidence>
<dbReference type="PANTHER" id="PTHR43247:SF1">
    <property type="entry name" value="PHOSPHOSERINE AMINOTRANSFERASE"/>
    <property type="match status" value="1"/>
</dbReference>
<dbReference type="Pfam" id="PF00266">
    <property type="entry name" value="Aminotran_5"/>
    <property type="match status" value="1"/>
</dbReference>
<keyword evidence="10" id="KW-1267">Proteomics identification</keyword>
<dbReference type="RGD" id="735170">
    <property type="gene designation" value="Psat1"/>
</dbReference>
<sequence>MAWSLTSYLTSREQCWSVTCPQTSYPGQWTFPSIYVMDMVLEWIKNNGGAAAMEKLSSVKSQMIYEIIDNSQGFYVCPVERQNRSRMNIPFRIGNSKGDEALEKRFLDKAVELNMISLKGHRSVGGIRASLYNAVTTEDVEKLAAFMKNFLEMHQL</sequence>
<keyword evidence="5" id="KW-0663">Pyridoxal phosphate</keyword>
<comment type="cofactor">
    <cofactor evidence="1">
        <name>pyridoxal 5'-phosphate</name>
        <dbReference type="ChEBI" id="CHEBI:597326"/>
    </cofactor>
</comment>
<keyword evidence="4" id="KW-0808">Transferase</keyword>
<protein>
    <submittedName>
        <fullName evidence="8">Phosphoserine aminotransferase 1</fullName>
    </submittedName>
</protein>
<evidence type="ECO:0000256" key="3">
    <source>
        <dbReference type="ARBA" id="ARBA00022605"/>
    </source>
</evidence>
<dbReference type="SUPFAM" id="SSF53383">
    <property type="entry name" value="PLP-dependent transferases"/>
    <property type="match status" value="1"/>
</dbReference>